<feature type="binding site" evidence="15">
    <location>
        <position position="230"/>
    </location>
    <ligand>
        <name>substrate</name>
    </ligand>
</feature>
<comment type="pathway">
    <text evidence="2 13">Cofactor biosynthesis; riboflavin biosynthesis; 5-amino-6-(D-ribitylamino)uracil from GTP: step 2/4.</text>
</comment>
<feature type="binding site" evidence="15">
    <location>
        <position position="200"/>
    </location>
    <ligand>
        <name>NADP(+)</name>
        <dbReference type="ChEBI" id="CHEBI:58349"/>
    </ligand>
</feature>
<evidence type="ECO:0000256" key="11">
    <source>
        <dbReference type="ARBA" id="ARBA00023002"/>
    </source>
</evidence>
<dbReference type="InterPro" id="IPR016193">
    <property type="entry name" value="Cytidine_deaminase-like"/>
</dbReference>
<feature type="binding site" evidence="15">
    <location>
        <begin position="340"/>
        <end position="346"/>
    </location>
    <ligand>
        <name>NADP(+)</name>
        <dbReference type="ChEBI" id="CHEBI:58349"/>
    </ligand>
</feature>
<comment type="pathway">
    <text evidence="3 13">Cofactor biosynthesis; riboflavin biosynthesis; 5-amino-6-(D-ribitylamino)uracil from GTP: step 3/4.</text>
</comment>
<feature type="binding site" evidence="16">
    <location>
        <position position="130"/>
    </location>
    <ligand>
        <name>Zn(2+)</name>
        <dbReference type="ChEBI" id="CHEBI:29105"/>
        <note>catalytic</note>
    </ligand>
</feature>
<keyword evidence="7 13" id="KW-0479">Metal-binding</keyword>
<dbReference type="SUPFAM" id="SSF53927">
    <property type="entry name" value="Cytidine deaminase-like"/>
    <property type="match status" value="1"/>
</dbReference>
<dbReference type="HOGENOM" id="CLU_036590_1_2_6"/>
<dbReference type="CDD" id="cd01284">
    <property type="entry name" value="Riboflavin_deaminase-reductase"/>
    <property type="match status" value="1"/>
</dbReference>
<evidence type="ECO:0000256" key="4">
    <source>
        <dbReference type="ARBA" id="ARBA00005259"/>
    </source>
</evidence>
<dbReference type="PANTHER" id="PTHR38011:SF7">
    <property type="entry name" value="2,5-DIAMINO-6-RIBOSYLAMINO-4(3H)-PYRIMIDINONE 5'-PHOSPHATE REDUCTASE"/>
    <property type="match status" value="1"/>
</dbReference>
<dbReference type="EC" id="3.5.4.26" evidence="13"/>
<keyword evidence="11 13" id="KW-0560">Oxidoreductase</keyword>
<evidence type="ECO:0000256" key="9">
    <source>
        <dbReference type="ARBA" id="ARBA00022833"/>
    </source>
</evidence>
<comment type="cofactor">
    <cofactor evidence="13 16">
        <name>Zn(2+)</name>
        <dbReference type="ChEBI" id="CHEBI:29105"/>
    </cofactor>
    <text evidence="13 16">Binds 1 zinc ion.</text>
</comment>
<feature type="binding site" evidence="16">
    <location>
        <position position="96"/>
    </location>
    <ligand>
        <name>Zn(2+)</name>
        <dbReference type="ChEBI" id="CHEBI:29105"/>
        <note>catalytic</note>
    </ligand>
</feature>
<dbReference type="EMBL" id="CP000569">
    <property type="protein sequence ID" value="ABN73486.1"/>
    <property type="molecule type" value="Genomic_DNA"/>
</dbReference>
<dbReference type="Gene3D" id="3.40.430.10">
    <property type="entry name" value="Dihydrofolate Reductase, subunit A"/>
    <property type="match status" value="1"/>
</dbReference>
<comment type="similarity">
    <text evidence="4 13">In the N-terminal section; belongs to the cytidine and deoxycytidylate deaminase family.</text>
</comment>
<feature type="domain" description="CMP/dCMP-type deaminase" evidence="17">
    <location>
        <begin position="47"/>
        <end position="169"/>
    </location>
</feature>
<feature type="binding site" evidence="15">
    <location>
        <position position="246"/>
    </location>
    <ligand>
        <name>NADP(+)</name>
        <dbReference type="ChEBI" id="CHEBI:58349"/>
    </ligand>
</feature>
<evidence type="ECO:0000256" key="14">
    <source>
        <dbReference type="PIRSR" id="PIRSR006769-1"/>
    </source>
</evidence>
<dbReference type="GO" id="GO:0008835">
    <property type="term" value="F:diaminohydroxyphosphoribosylaminopyrimidine deaminase activity"/>
    <property type="evidence" value="ECO:0007669"/>
    <property type="project" value="UniProtKB-EC"/>
</dbReference>
<dbReference type="PROSITE" id="PS51747">
    <property type="entry name" value="CYT_DCMP_DEAMINASES_2"/>
    <property type="match status" value="1"/>
</dbReference>
<dbReference type="Gene3D" id="3.40.140.10">
    <property type="entry name" value="Cytidine Deaminase, domain 2"/>
    <property type="match status" value="1"/>
</dbReference>
<dbReference type="Proteomes" id="UP000001432">
    <property type="component" value="Chromosome"/>
</dbReference>
<evidence type="ECO:0000256" key="12">
    <source>
        <dbReference type="ARBA" id="ARBA00023268"/>
    </source>
</evidence>
<dbReference type="eggNOG" id="COG0117">
    <property type="taxonomic scope" value="Bacteria"/>
</dbReference>
<keyword evidence="9 13" id="KW-0862">Zinc</keyword>
<evidence type="ECO:0000256" key="5">
    <source>
        <dbReference type="ARBA" id="ARBA00007417"/>
    </source>
</evidence>
<dbReference type="InterPro" id="IPR016192">
    <property type="entry name" value="APOBEC/CMP_deaminase_Zn-bd"/>
</dbReference>
<evidence type="ECO:0000256" key="8">
    <source>
        <dbReference type="ARBA" id="ARBA00022801"/>
    </source>
</evidence>
<dbReference type="InterPro" id="IPR004794">
    <property type="entry name" value="Eubact_RibD"/>
</dbReference>
<evidence type="ECO:0000256" key="7">
    <source>
        <dbReference type="ARBA" id="ARBA00022723"/>
    </source>
</evidence>
<dbReference type="Pfam" id="PF00383">
    <property type="entry name" value="dCMP_cyt_deam_1"/>
    <property type="match status" value="1"/>
</dbReference>
<dbReference type="STRING" id="416269.APL_0382"/>
<accession>A3MZA0</accession>
<dbReference type="NCBIfam" id="TIGR00227">
    <property type="entry name" value="ribD_Cterm"/>
    <property type="match status" value="1"/>
</dbReference>
<dbReference type="eggNOG" id="COG1985">
    <property type="taxonomic scope" value="Bacteria"/>
</dbReference>
<comment type="function">
    <text evidence="1 13">Converts 2,5-diamino-6-(ribosylamino)-4(3h)-pyrimidinone 5'-phosphate into 5-amino-6-(ribosylamino)-2,4(1h,3h)-pyrimidinedione 5'-phosphate.</text>
</comment>
<proteinExistence type="inferred from homology"/>
<feature type="binding site" evidence="15">
    <location>
        <position position="253"/>
    </location>
    <ligand>
        <name>substrate</name>
    </ligand>
</feature>
<dbReference type="KEGG" id="apl:APL_0382"/>
<dbReference type="InterPro" id="IPR024072">
    <property type="entry name" value="DHFR-like_dom_sf"/>
</dbReference>
<dbReference type="GO" id="GO:0008270">
    <property type="term" value="F:zinc ion binding"/>
    <property type="evidence" value="ECO:0007669"/>
    <property type="project" value="InterPro"/>
</dbReference>
<evidence type="ECO:0000256" key="16">
    <source>
        <dbReference type="PIRSR" id="PIRSR006769-3"/>
    </source>
</evidence>
<feature type="binding site" evidence="15">
    <location>
        <position position="214"/>
    </location>
    <ligand>
        <name>substrate</name>
    </ligand>
</feature>
<evidence type="ECO:0000256" key="13">
    <source>
        <dbReference type="PIRNR" id="PIRNR006769"/>
    </source>
</evidence>
<feature type="active site" description="Proton donor" evidence="14">
    <location>
        <position position="98"/>
    </location>
</feature>
<keyword evidence="8 13" id="KW-0378">Hydrolase</keyword>
<evidence type="ECO:0000256" key="15">
    <source>
        <dbReference type="PIRSR" id="PIRSR006769-2"/>
    </source>
</evidence>
<dbReference type="GO" id="GO:0009231">
    <property type="term" value="P:riboflavin biosynthetic process"/>
    <property type="evidence" value="ECO:0007669"/>
    <property type="project" value="UniProtKB-UniPathway"/>
</dbReference>
<organism evidence="18 19">
    <name type="scientific">Actinobacillus pleuropneumoniae serotype 5b (strain L20)</name>
    <dbReference type="NCBI Taxonomy" id="416269"/>
    <lineage>
        <taxon>Bacteria</taxon>
        <taxon>Pseudomonadati</taxon>
        <taxon>Pseudomonadota</taxon>
        <taxon>Gammaproteobacteria</taxon>
        <taxon>Pasteurellales</taxon>
        <taxon>Pasteurellaceae</taxon>
        <taxon>Actinobacillus</taxon>
    </lineage>
</organism>
<evidence type="ECO:0000313" key="18">
    <source>
        <dbReference type="EMBL" id="ABN73486.1"/>
    </source>
</evidence>
<keyword evidence="6 13" id="KW-0686">Riboflavin biosynthesis</keyword>
<feature type="binding site" evidence="15">
    <location>
        <position position="267"/>
    </location>
    <ligand>
        <name>NADP(+)</name>
        <dbReference type="ChEBI" id="CHEBI:58349"/>
    </ligand>
</feature>
<dbReference type="GO" id="GO:0050661">
    <property type="term" value="F:NADP binding"/>
    <property type="evidence" value="ECO:0007669"/>
    <property type="project" value="InterPro"/>
</dbReference>
<reference evidence="18 19" key="1">
    <citation type="journal article" date="2008" name="J. Bacteriol.">
        <title>The complete genome sequence of Actinobacillus pleuropneumoniae L20 (serotype 5b).</title>
        <authorList>
            <person name="Foote S.J."/>
            <person name="Bosse J.T."/>
            <person name="Bouevitch A.B."/>
            <person name="Langford P.R."/>
            <person name="Young N.M."/>
            <person name="Nash J.H."/>
        </authorList>
    </citation>
    <scope>NUCLEOTIDE SEQUENCE [LARGE SCALE GENOMIC DNA]</scope>
    <source>
        <strain evidence="18 19">L20</strain>
    </source>
</reference>
<dbReference type="PIRSF" id="PIRSF006769">
    <property type="entry name" value="RibD"/>
    <property type="match status" value="1"/>
</dbReference>
<evidence type="ECO:0000256" key="1">
    <source>
        <dbReference type="ARBA" id="ARBA00002151"/>
    </source>
</evidence>
<name>A3MZA0_ACTP2</name>
<sequence length="410" mass="45439">MKLPCKRWFFLSFLQALRSKDFKAFFIIRVNMPVMCFPLPSNSFKTMTDLDYMRRAIALAKQGLGWTNPNPLVGCVIVKNGEIVAEGYHEKIGGWHAERNAVLHCKEDLSGATAYVTLEPCCHHGRTPPCSDLLIERGIKKVFIGSSDPNPLVAGRGANQLRQAGVEVVEGLLKEECDALNPIFFHYIQTKRPYVLMKYAMTADGKIATGSGESKWITGESARARVQQTRHQYSAIMVGVDTVLADNPMLNSRMPNAKQPVRIVCDSQLRTPLDCQLVQTAKEYRTVIATVSDDLQKIEQFRPLGVDVLVCKARNKRVDLQDLLQKLGEMQIDSLLLEGGSSLNFSALESGIVNRVHCYIAPKLVGGKQAKTPIGGEGIQQIDQAVKLKLKSTELIGEDILLDYVVISPL</sequence>
<feature type="binding site" evidence="15">
    <location>
        <position position="338"/>
    </location>
    <ligand>
        <name>substrate</name>
    </ligand>
</feature>
<dbReference type="InterPro" id="IPR011549">
    <property type="entry name" value="RibD_C"/>
</dbReference>
<dbReference type="AlphaFoldDB" id="A3MZA0"/>
<feature type="binding site" evidence="16">
    <location>
        <position position="121"/>
    </location>
    <ligand>
        <name>Zn(2+)</name>
        <dbReference type="ChEBI" id="CHEBI:29105"/>
        <note>catalytic</note>
    </ligand>
</feature>
<feature type="binding site" evidence="15">
    <location>
        <position position="216"/>
    </location>
    <ligand>
        <name>NADP(+)</name>
        <dbReference type="ChEBI" id="CHEBI:58349"/>
    </ligand>
</feature>
<comment type="similarity">
    <text evidence="5 13">In the C-terminal section; belongs to the HTP reductase family.</text>
</comment>
<dbReference type="PANTHER" id="PTHR38011">
    <property type="entry name" value="DIHYDROFOLATE REDUCTASE FAMILY PROTEIN (AFU_ORTHOLOGUE AFUA_8G06820)"/>
    <property type="match status" value="1"/>
</dbReference>
<evidence type="ECO:0000256" key="2">
    <source>
        <dbReference type="ARBA" id="ARBA00004882"/>
    </source>
</evidence>
<evidence type="ECO:0000256" key="10">
    <source>
        <dbReference type="ARBA" id="ARBA00022857"/>
    </source>
</evidence>
<dbReference type="NCBIfam" id="TIGR00326">
    <property type="entry name" value="eubact_ribD"/>
    <property type="match status" value="1"/>
</dbReference>
<dbReference type="InterPro" id="IPR002125">
    <property type="entry name" value="CMP_dCMP_dom"/>
</dbReference>
<dbReference type="InterPro" id="IPR002734">
    <property type="entry name" value="RibDG_C"/>
</dbReference>
<dbReference type="FunFam" id="3.40.140.10:FF:000025">
    <property type="entry name" value="Riboflavin biosynthesis protein RibD"/>
    <property type="match status" value="1"/>
</dbReference>
<dbReference type="SUPFAM" id="SSF53597">
    <property type="entry name" value="Dihydrofolate reductase-like"/>
    <property type="match status" value="1"/>
</dbReference>
<evidence type="ECO:0000256" key="6">
    <source>
        <dbReference type="ARBA" id="ARBA00022619"/>
    </source>
</evidence>
<comment type="catalytic activity">
    <reaction evidence="13">
        <text>5-amino-6-(5-phospho-D-ribitylamino)uracil + NADP(+) = 5-amino-6-(5-phospho-D-ribosylamino)uracil + NADPH + H(+)</text>
        <dbReference type="Rhea" id="RHEA:17845"/>
        <dbReference type="ChEBI" id="CHEBI:15378"/>
        <dbReference type="ChEBI" id="CHEBI:57783"/>
        <dbReference type="ChEBI" id="CHEBI:58349"/>
        <dbReference type="ChEBI" id="CHEBI:58421"/>
        <dbReference type="ChEBI" id="CHEBI:58453"/>
        <dbReference type="EC" id="1.1.1.193"/>
    </reaction>
</comment>
<dbReference type="GO" id="GO:0008703">
    <property type="term" value="F:5-amino-6-(5-phosphoribosylamino)uracil reductase activity"/>
    <property type="evidence" value="ECO:0007669"/>
    <property type="project" value="UniProtKB-EC"/>
</dbReference>
<keyword evidence="10 13" id="KW-0521">NADP</keyword>
<dbReference type="PROSITE" id="PS00903">
    <property type="entry name" value="CYT_DCMP_DEAMINASES_1"/>
    <property type="match status" value="1"/>
</dbReference>
<dbReference type="Pfam" id="PF01872">
    <property type="entry name" value="RibD_C"/>
    <property type="match status" value="1"/>
</dbReference>
<dbReference type="EnsemblBacteria" id="ABN73486">
    <property type="protein sequence ID" value="ABN73486"/>
    <property type="gene ID" value="APL_0382"/>
</dbReference>
<dbReference type="EC" id="1.1.1.193" evidence="13"/>
<feature type="binding site" evidence="15">
    <location>
        <position position="250"/>
    </location>
    <ligand>
        <name>substrate</name>
    </ligand>
</feature>
<evidence type="ECO:0000256" key="3">
    <source>
        <dbReference type="ARBA" id="ARBA00004910"/>
    </source>
</evidence>
<keyword evidence="12" id="KW-0511">Multifunctional enzyme</keyword>
<dbReference type="InterPro" id="IPR050765">
    <property type="entry name" value="Riboflavin_Biosynth_HTPR"/>
</dbReference>
<feature type="binding site" evidence="15">
    <location>
        <position position="242"/>
    </location>
    <ligand>
        <name>NADP(+)</name>
        <dbReference type="ChEBI" id="CHEBI:58349"/>
    </ligand>
</feature>
<comment type="catalytic activity">
    <reaction evidence="13">
        <text>2,5-diamino-6-hydroxy-4-(5-phosphoribosylamino)-pyrimidine + H2O + H(+) = 5-amino-6-(5-phospho-D-ribosylamino)uracil + NH4(+)</text>
        <dbReference type="Rhea" id="RHEA:21868"/>
        <dbReference type="ChEBI" id="CHEBI:15377"/>
        <dbReference type="ChEBI" id="CHEBI:15378"/>
        <dbReference type="ChEBI" id="CHEBI:28938"/>
        <dbReference type="ChEBI" id="CHEBI:58453"/>
        <dbReference type="ChEBI" id="CHEBI:58614"/>
        <dbReference type="EC" id="3.5.4.26"/>
    </reaction>
</comment>
<evidence type="ECO:0000313" key="19">
    <source>
        <dbReference type="Proteomes" id="UP000001432"/>
    </source>
</evidence>
<evidence type="ECO:0000259" key="17">
    <source>
        <dbReference type="PROSITE" id="PS51747"/>
    </source>
</evidence>
<dbReference type="UniPathway" id="UPA00275">
    <property type="reaction ID" value="UER00401"/>
</dbReference>
<gene>
    <name evidence="18" type="primary">ribD</name>
    <name evidence="18" type="ordered locus">APL_0382</name>
</gene>
<protein>
    <recommendedName>
        <fullName evidence="13">Riboflavin biosynthesis protein RibD</fullName>
    </recommendedName>
    <domain>
        <recommendedName>
            <fullName evidence="13">Diaminohydroxyphosphoribosylaminopyrimidine deaminase</fullName>
            <shortName evidence="13">DRAP deaminase</shortName>
            <ecNumber evidence="13">3.5.4.26</ecNumber>
        </recommendedName>
        <alternativeName>
            <fullName evidence="13">Riboflavin-specific deaminase</fullName>
        </alternativeName>
    </domain>
    <domain>
        <recommendedName>
            <fullName evidence="13">5-amino-6-(5-phosphoribosylamino)uracil reductase</fullName>
            <ecNumber evidence="13">1.1.1.193</ecNumber>
        </recommendedName>
        <alternativeName>
            <fullName evidence="13">HTP reductase</fullName>
        </alternativeName>
    </domain>
</protein>